<feature type="region of interest" description="Disordered" evidence="1">
    <location>
        <begin position="27"/>
        <end position="64"/>
    </location>
</feature>
<dbReference type="Gene3D" id="2.40.128.630">
    <property type="match status" value="1"/>
</dbReference>
<organism evidence="3 4">
    <name type="scientific">Natrinema gari JCM 14663</name>
    <dbReference type="NCBI Taxonomy" id="1230459"/>
    <lineage>
        <taxon>Archaea</taxon>
        <taxon>Methanobacteriati</taxon>
        <taxon>Methanobacteriota</taxon>
        <taxon>Stenosarchaea group</taxon>
        <taxon>Halobacteria</taxon>
        <taxon>Halobacteriales</taxon>
        <taxon>Natrialbaceae</taxon>
        <taxon>Natrinema</taxon>
    </lineage>
</organism>
<gene>
    <name evidence="3" type="ORF">C486_07773</name>
</gene>
<dbReference type="SUPFAM" id="SSF50998">
    <property type="entry name" value="Quinoprotein alcohol dehydrogenase-like"/>
    <property type="match status" value="1"/>
</dbReference>
<dbReference type="InterPro" id="IPR018391">
    <property type="entry name" value="PQQ_b-propeller_rpt"/>
</dbReference>
<dbReference type="PANTHER" id="PTHR34512">
    <property type="entry name" value="CELL SURFACE PROTEIN"/>
    <property type="match status" value="1"/>
</dbReference>
<dbReference type="Proteomes" id="UP000011592">
    <property type="component" value="Unassembled WGS sequence"/>
</dbReference>
<evidence type="ECO:0000313" key="3">
    <source>
        <dbReference type="EMBL" id="ELY80981.1"/>
    </source>
</evidence>
<dbReference type="PATRIC" id="fig|1230459.4.peg.1556"/>
<accession>L9Z511</accession>
<keyword evidence="4" id="KW-1185">Reference proteome</keyword>
<dbReference type="PANTHER" id="PTHR34512:SF30">
    <property type="entry name" value="OUTER MEMBRANE PROTEIN ASSEMBLY FACTOR BAMB"/>
    <property type="match status" value="1"/>
</dbReference>
<dbReference type="AlphaFoldDB" id="L9Z511"/>
<evidence type="ECO:0000256" key="1">
    <source>
        <dbReference type="SAM" id="MobiDB-lite"/>
    </source>
</evidence>
<comment type="caution">
    <text evidence="3">The sequence shown here is derived from an EMBL/GenBank/DDBJ whole genome shotgun (WGS) entry which is preliminary data.</text>
</comment>
<dbReference type="SUPFAM" id="SSF63829">
    <property type="entry name" value="Calcium-dependent phosphotriesterase"/>
    <property type="match status" value="1"/>
</dbReference>
<dbReference type="InterPro" id="IPR002372">
    <property type="entry name" value="PQQ_rpt_dom"/>
</dbReference>
<dbReference type="InterPro" id="IPR011047">
    <property type="entry name" value="Quinoprotein_ADH-like_sf"/>
</dbReference>
<proteinExistence type="predicted"/>
<dbReference type="Pfam" id="PF13360">
    <property type="entry name" value="PQQ_2"/>
    <property type="match status" value="1"/>
</dbReference>
<reference evidence="3 4" key="1">
    <citation type="journal article" date="2014" name="PLoS Genet.">
        <title>Phylogenetically driven sequencing of extremely halophilic archaea reveals strategies for static and dynamic osmo-response.</title>
        <authorList>
            <person name="Becker E.A."/>
            <person name="Seitzer P.M."/>
            <person name="Tritt A."/>
            <person name="Larsen D."/>
            <person name="Krusor M."/>
            <person name="Yao A.I."/>
            <person name="Wu D."/>
            <person name="Madern D."/>
            <person name="Eisen J.A."/>
            <person name="Darling A.E."/>
            <person name="Facciotti M.T."/>
        </authorList>
    </citation>
    <scope>NUCLEOTIDE SEQUENCE [LARGE SCALE GENOMIC DNA]</scope>
    <source>
        <strain evidence="3 4">JCM 14663</strain>
    </source>
</reference>
<name>L9Z511_9EURY</name>
<dbReference type="EMBL" id="AOIJ01000044">
    <property type="protein sequence ID" value="ELY80981.1"/>
    <property type="molecule type" value="Genomic_DNA"/>
</dbReference>
<evidence type="ECO:0000313" key="4">
    <source>
        <dbReference type="Proteomes" id="UP000011592"/>
    </source>
</evidence>
<dbReference type="SMART" id="SM00564">
    <property type="entry name" value="PQQ"/>
    <property type="match status" value="4"/>
</dbReference>
<dbReference type="Gene3D" id="2.130.10.10">
    <property type="entry name" value="YVTN repeat-like/Quinoprotein amine dehydrogenase"/>
    <property type="match status" value="1"/>
</dbReference>
<feature type="domain" description="Pyrrolo-quinoline quinone repeat" evidence="2">
    <location>
        <begin position="266"/>
        <end position="387"/>
    </location>
</feature>
<evidence type="ECO:0000259" key="2">
    <source>
        <dbReference type="Pfam" id="PF13360"/>
    </source>
</evidence>
<protein>
    <submittedName>
        <fullName evidence="3">Pyrrolo-quinoline quinone</fullName>
    </submittedName>
</protein>
<dbReference type="InterPro" id="IPR015943">
    <property type="entry name" value="WD40/YVTN_repeat-like_dom_sf"/>
</dbReference>
<sequence>MHRLDRPVSATTASDTDWPMARYDAAGTGYNPAASGPKDGVTIRWEREPDATVRGPAPPTLRGETLSMVGRTSLVALERPSGRVQYERDGYSYLSSPTWASATAYRTATLSVRGIDGIYGLQAGGGYDVFGRSIGLERWHAPGQPPPIKRIGNPTAPAPVAVDGVIYSVVPETNRVVALDASSGRVRWETEIGKGSDTANRPAVRDGTVYVTCGSGRVVAVDAETGDRRWDGWVEPLDSDDEFVARRSNSPTATSAGLVVPSRRAVTLLEPGGDDIGWEYVHDGIASRGSVAVADGTVYATDGNESLHAIDLETGDEVWTAEYARDIHPVVADGVVYVADFWLPELHAFDAETGDRRWTYELPHGPSQPIVGDGILYVVADGRVFALEEAE</sequence>